<dbReference type="KEGG" id="bnn:FOA43_004301"/>
<feature type="compositionally biased region" description="Low complexity" evidence="1">
    <location>
        <begin position="57"/>
        <end position="72"/>
    </location>
</feature>
<dbReference type="Proteomes" id="UP000662931">
    <property type="component" value="Chromosome 4"/>
</dbReference>
<dbReference type="EMBL" id="CP064815">
    <property type="protein sequence ID" value="QPG76907.1"/>
    <property type="molecule type" value="Genomic_DNA"/>
</dbReference>
<feature type="compositionally biased region" description="Polar residues" evidence="1">
    <location>
        <begin position="78"/>
        <end position="90"/>
    </location>
</feature>
<reference evidence="2" key="1">
    <citation type="submission" date="2020-10" db="EMBL/GenBank/DDBJ databases">
        <authorList>
            <person name="Roach M.J.R."/>
        </authorList>
    </citation>
    <scope>NUCLEOTIDE SEQUENCE</scope>
    <source>
        <strain evidence="2">CBS 1945</strain>
    </source>
</reference>
<dbReference type="RefSeq" id="XP_038780472.1">
    <property type="nucleotide sequence ID" value="XM_038924544.1"/>
</dbReference>
<dbReference type="OrthoDB" id="5364312at2759"/>
<proteinExistence type="predicted"/>
<dbReference type="AlphaFoldDB" id="A0A875RXI8"/>
<name>A0A875RXI8_EENNA</name>
<feature type="compositionally biased region" description="Low complexity" evidence="1">
    <location>
        <begin position="340"/>
        <end position="353"/>
    </location>
</feature>
<feature type="compositionally biased region" description="Low complexity" evidence="1">
    <location>
        <begin position="91"/>
        <end position="104"/>
    </location>
</feature>
<protein>
    <submittedName>
        <fullName evidence="2">Uncharacterized protein</fullName>
    </submittedName>
</protein>
<feature type="region of interest" description="Disordered" evidence="1">
    <location>
        <begin position="214"/>
        <end position="284"/>
    </location>
</feature>
<evidence type="ECO:0000256" key="1">
    <source>
        <dbReference type="SAM" id="MobiDB-lite"/>
    </source>
</evidence>
<feature type="compositionally biased region" description="Low complexity" evidence="1">
    <location>
        <begin position="34"/>
        <end position="48"/>
    </location>
</feature>
<sequence length="465" mass="49927">MLSPSSNKESTDFPAKTKLSSFEFPKLKHTQSGSDTDPSLASPLSLSDSKCRQTPPSAAAAAADAAASSMSAIDGTLERSSPSDDFNIDQSSLSSAGSSSLNSSKMGTQDSLIFERFVQDPMIDSQPMPSSFPRHFSSENFVPPSLDTATGLITGFENDDNVTLEELEMGLSRRRPSSVSLKAALSNGNSSRSSLFQPTRNYSNLTRQLRGGRPSLVSSLTAPPHLSISTSQEGQQLSQQQQTPSQLQSQLQLQSPQQSPQPSSGSPQHISSRPNFPSSPLLRQNKSTSSFFSYADMINQEDQESTFPIRRPSISMSLSNQRLARAGSVATSSGYSVVAPQRSPTVSRPSRSPIFANGRRNSNARFPSAFSSGRHFNLDNVSSDSEMDNDPLSSPIDPSKRIIGSQRRSSGLAKVHLAHSDSSNLAAHFPSISSNRGPGYHSIEKVISNNHKSSDEESMHGVVAN</sequence>
<evidence type="ECO:0000313" key="2">
    <source>
        <dbReference type="EMBL" id="QPG76907.1"/>
    </source>
</evidence>
<gene>
    <name evidence="2" type="ORF">FOA43_004301</name>
</gene>
<evidence type="ECO:0000313" key="3">
    <source>
        <dbReference type="Proteomes" id="UP000662931"/>
    </source>
</evidence>
<feature type="region of interest" description="Disordered" evidence="1">
    <location>
        <begin position="24"/>
        <end position="105"/>
    </location>
</feature>
<dbReference type="GeneID" id="62197701"/>
<keyword evidence="3" id="KW-1185">Reference proteome</keyword>
<feature type="region of interest" description="Disordered" evidence="1">
    <location>
        <begin position="335"/>
        <end position="360"/>
    </location>
</feature>
<accession>A0A875RXI8</accession>
<organism evidence="2 3">
    <name type="scientific">Eeniella nana</name>
    <name type="common">Yeast</name>
    <name type="synonym">Brettanomyces nanus</name>
    <dbReference type="NCBI Taxonomy" id="13502"/>
    <lineage>
        <taxon>Eukaryota</taxon>
        <taxon>Fungi</taxon>
        <taxon>Dikarya</taxon>
        <taxon>Ascomycota</taxon>
        <taxon>Saccharomycotina</taxon>
        <taxon>Pichiomycetes</taxon>
        <taxon>Pichiales</taxon>
        <taxon>Pichiaceae</taxon>
        <taxon>Brettanomyces</taxon>
    </lineage>
</organism>
<feature type="compositionally biased region" description="Low complexity" evidence="1">
    <location>
        <begin position="229"/>
        <end position="268"/>
    </location>
</feature>
<feature type="compositionally biased region" description="Polar residues" evidence="1">
    <location>
        <begin position="269"/>
        <end position="284"/>
    </location>
</feature>
<feature type="region of interest" description="Disordered" evidence="1">
    <location>
        <begin position="375"/>
        <end position="402"/>
    </location>
</feature>